<feature type="transmembrane region" description="Helical" evidence="1">
    <location>
        <begin position="356"/>
        <end position="376"/>
    </location>
</feature>
<gene>
    <name evidence="2" type="ORF">BBF96_09625</name>
</gene>
<keyword evidence="3" id="KW-1185">Reference proteome</keyword>
<feature type="transmembrane region" description="Helical" evidence="1">
    <location>
        <begin position="625"/>
        <end position="645"/>
    </location>
</feature>
<feature type="transmembrane region" description="Helical" evidence="1">
    <location>
        <begin position="323"/>
        <end position="344"/>
    </location>
</feature>
<proteinExistence type="predicted"/>
<dbReference type="KEGG" id="aft:BBF96_09625"/>
<keyword evidence="1" id="KW-0812">Transmembrane</keyword>
<dbReference type="RefSeq" id="WP_127016966.1">
    <property type="nucleotide sequence ID" value="NZ_CP016379.1"/>
</dbReference>
<keyword evidence="1" id="KW-0472">Membrane</keyword>
<feature type="transmembrane region" description="Helical" evidence="1">
    <location>
        <begin position="595"/>
        <end position="613"/>
    </location>
</feature>
<reference evidence="2 3" key="1">
    <citation type="submission" date="2016-07" db="EMBL/GenBank/DDBJ databases">
        <title>Genome and transcriptome analysis of iron-reducing fermentative bacteria Anoxybacter fermentans.</title>
        <authorList>
            <person name="Zeng X."/>
            <person name="Shao Z."/>
        </authorList>
    </citation>
    <scope>NUCLEOTIDE SEQUENCE [LARGE SCALE GENOMIC DNA]</scope>
    <source>
        <strain evidence="2 3">DY22613</strain>
    </source>
</reference>
<sequence length="677" mass="76907">MKKVWILTLLVSLFFIDSVGLAEKPGKFVVLLLDQLSLKEISQYGGSELIELFNESAQALMNVRTDQGINPVYTYLAFGAGSRGKKYGAVPGMLGQLLKENHYRATVFGNSDFGTEERRQVVTIVMDNSGHFFFGDVSKKILLRDSFFPGKFRTDYKKLAHLFMEAYSEYDLIILEIGDIARIKTGVKEKIFPEDNILIKETLARFDWLLKRIKEKLDLSRDKLMIVAPTPDPYEVKRGAKLSWVLLTGAGDGIGVLTTGTTKRPELVTISDLAPTILKHFHIPTPSVMMGRPIYSIPTVHGGLTRLLNLNEQIYRTSIWRPWFIKGFILFQIILLLLAVFTFFGRKFIPDFWWKIIINLFLSIMLIPAFFLLLSPYRIPDFRIYLILFLVLLAFITWLLQRFIKDPVFHVILIAIVTVLLLIFDILRDTPWIASSLLGYCPIIGARFYGIGNEFMGILIGGTLIGWTGLLDRFRLLKERRLVLTPYIFAGVMMLIGFPTLGANFGGAITASIAFTFSYILLFEKEKRIKILLISVGVIILFFGIVIISDTYSWTGERTHFGQTIRLLKSQGIPALFAIISRKLSMNLKLLRWTIWSRVLLTFIIVLALLFKRPMGVLYELIKDLPYFSLGFIGIILGSLVTMMVNDSGVVAAATLLFFAVHPLIYLVLYKLQLNQV</sequence>
<evidence type="ECO:0000256" key="1">
    <source>
        <dbReference type="SAM" id="Phobius"/>
    </source>
</evidence>
<dbReference type="Proteomes" id="UP000267250">
    <property type="component" value="Chromosome"/>
</dbReference>
<feature type="transmembrane region" description="Helical" evidence="1">
    <location>
        <begin position="447"/>
        <end position="470"/>
    </location>
</feature>
<feature type="transmembrane region" description="Helical" evidence="1">
    <location>
        <begin position="382"/>
        <end position="400"/>
    </location>
</feature>
<evidence type="ECO:0000313" key="3">
    <source>
        <dbReference type="Proteomes" id="UP000267250"/>
    </source>
</evidence>
<dbReference type="AlphaFoldDB" id="A0A3Q9HQS0"/>
<feature type="transmembrane region" description="Helical" evidence="1">
    <location>
        <begin position="651"/>
        <end position="670"/>
    </location>
</feature>
<dbReference type="InterPro" id="IPR017850">
    <property type="entry name" value="Alkaline_phosphatase_core_sf"/>
</dbReference>
<accession>A0A3Q9HQS0</accession>
<dbReference type="OrthoDB" id="3199331at2"/>
<keyword evidence="1" id="KW-1133">Transmembrane helix</keyword>
<feature type="transmembrane region" description="Helical" evidence="1">
    <location>
        <begin position="407"/>
        <end position="427"/>
    </location>
</feature>
<feature type="transmembrane region" description="Helical" evidence="1">
    <location>
        <begin position="482"/>
        <end position="499"/>
    </location>
</feature>
<evidence type="ECO:0000313" key="2">
    <source>
        <dbReference type="EMBL" id="AZR73624.1"/>
    </source>
</evidence>
<dbReference type="SUPFAM" id="SSF53649">
    <property type="entry name" value="Alkaline phosphatase-like"/>
    <property type="match status" value="1"/>
</dbReference>
<name>A0A3Q9HQS0_9FIRM</name>
<organism evidence="2 3">
    <name type="scientific">Anoxybacter fermentans</name>
    <dbReference type="NCBI Taxonomy" id="1323375"/>
    <lineage>
        <taxon>Bacteria</taxon>
        <taxon>Bacillati</taxon>
        <taxon>Bacillota</taxon>
        <taxon>Clostridia</taxon>
        <taxon>Halanaerobiales</taxon>
        <taxon>Anoxybacter</taxon>
    </lineage>
</organism>
<feature type="transmembrane region" description="Helical" evidence="1">
    <location>
        <begin position="529"/>
        <end position="548"/>
    </location>
</feature>
<dbReference type="EMBL" id="CP016379">
    <property type="protein sequence ID" value="AZR73624.1"/>
    <property type="molecule type" value="Genomic_DNA"/>
</dbReference>
<feature type="transmembrane region" description="Helical" evidence="1">
    <location>
        <begin position="505"/>
        <end position="522"/>
    </location>
</feature>
<protein>
    <submittedName>
        <fullName evidence="2">Uncharacterized protein</fullName>
    </submittedName>
</protein>